<proteinExistence type="predicted"/>
<accession>A0A1E4SML1</accession>
<keyword evidence="2" id="KW-1185">Reference proteome</keyword>
<dbReference type="GeneID" id="30980492"/>
<gene>
    <name evidence="1" type="ORF">CANTADRAFT_170124</name>
</gene>
<sequence>MPTGGNPIGEGEASRDRKWVRQIINRKMSQWIISGRSPLGWVGAVRLTAAARVLFLASRRQRENCQCRAGAGTTREILRSGGYRLRTVFPGLVCDFVALGCFPGDVGRGGGI</sequence>
<organism evidence="1 2">
    <name type="scientific">Suhomyces tanzawaensis NRRL Y-17324</name>
    <dbReference type="NCBI Taxonomy" id="984487"/>
    <lineage>
        <taxon>Eukaryota</taxon>
        <taxon>Fungi</taxon>
        <taxon>Dikarya</taxon>
        <taxon>Ascomycota</taxon>
        <taxon>Saccharomycotina</taxon>
        <taxon>Pichiomycetes</taxon>
        <taxon>Debaryomycetaceae</taxon>
        <taxon>Suhomyces</taxon>
    </lineage>
</organism>
<name>A0A1E4SML1_9ASCO</name>
<dbReference type="EMBL" id="KV453910">
    <property type="protein sequence ID" value="ODV80725.1"/>
    <property type="molecule type" value="Genomic_DNA"/>
</dbReference>
<dbReference type="AlphaFoldDB" id="A0A1E4SML1"/>
<dbReference type="Proteomes" id="UP000094285">
    <property type="component" value="Unassembled WGS sequence"/>
</dbReference>
<evidence type="ECO:0000313" key="1">
    <source>
        <dbReference type="EMBL" id="ODV80725.1"/>
    </source>
</evidence>
<protein>
    <submittedName>
        <fullName evidence="1">Uncharacterized protein</fullName>
    </submittedName>
</protein>
<reference evidence="2" key="1">
    <citation type="submission" date="2016-05" db="EMBL/GenBank/DDBJ databases">
        <title>Comparative genomics of biotechnologically important yeasts.</title>
        <authorList>
            <consortium name="DOE Joint Genome Institute"/>
            <person name="Riley R."/>
            <person name="Haridas S."/>
            <person name="Wolfe K.H."/>
            <person name="Lopes M.R."/>
            <person name="Hittinger C.T."/>
            <person name="Goker M."/>
            <person name="Salamov A."/>
            <person name="Wisecaver J."/>
            <person name="Long T.M."/>
            <person name="Aerts A.L."/>
            <person name="Barry K."/>
            <person name="Choi C."/>
            <person name="Clum A."/>
            <person name="Coughlan A.Y."/>
            <person name="Deshpande S."/>
            <person name="Douglass A.P."/>
            <person name="Hanson S.J."/>
            <person name="Klenk H.-P."/>
            <person name="Labutti K."/>
            <person name="Lapidus A."/>
            <person name="Lindquist E."/>
            <person name="Lipzen A."/>
            <person name="Meier-Kolthoff J.P."/>
            <person name="Ohm R.A."/>
            <person name="Otillar R.P."/>
            <person name="Pangilinan J."/>
            <person name="Peng Y."/>
            <person name="Rokas A."/>
            <person name="Rosa C.A."/>
            <person name="Scheuner C."/>
            <person name="Sibirny A.A."/>
            <person name="Slot J.C."/>
            <person name="Stielow J.B."/>
            <person name="Sun H."/>
            <person name="Kurtzman C.P."/>
            <person name="Blackwell M."/>
            <person name="Grigoriev I.V."/>
            <person name="Jeffries T.W."/>
        </authorList>
    </citation>
    <scope>NUCLEOTIDE SEQUENCE [LARGE SCALE GENOMIC DNA]</scope>
    <source>
        <strain evidence="2">NRRL Y-17324</strain>
    </source>
</reference>
<evidence type="ECO:0000313" key="2">
    <source>
        <dbReference type="Proteomes" id="UP000094285"/>
    </source>
</evidence>
<dbReference type="RefSeq" id="XP_020065847.1">
    <property type="nucleotide sequence ID" value="XM_020206355.1"/>
</dbReference>